<gene>
    <name evidence="3" type="ORF">D934_04355</name>
</gene>
<feature type="compositionally biased region" description="Low complexity" evidence="1">
    <location>
        <begin position="23"/>
        <end position="37"/>
    </location>
</feature>
<feature type="region of interest" description="Disordered" evidence="1">
    <location>
        <begin position="22"/>
        <end position="44"/>
    </location>
</feature>
<dbReference type="PATRIC" id="fig|155920.8.peg.1050"/>
<dbReference type="AlphaFoldDB" id="A0A060H311"/>
<evidence type="ECO:0000313" key="4">
    <source>
        <dbReference type="Proteomes" id="UP000027215"/>
    </source>
</evidence>
<evidence type="ECO:0000256" key="2">
    <source>
        <dbReference type="SAM" id="SignalP"/>
    </source>
</evidence>
<keyword evidence="2" id="KW-0732">Signal</keyword>
<evidence type="ECO:0008006" key="5">
    <source>
        <dbReference type="Google" id="ProtNLM"/>
    </source>
</evidence>
<dbReference type="KEGG" id="xfs:D934_04355"/>
<feature type="signal peptide" evidence="2">
    <location>
        <begin position="1"/>
        <end position="19"/>
    </location>
</feature>
<accession>A0A060H311</accession>
<evidence type="ECO:0000313" key="3">
    <source>
        <dbReference type="EMBL" id="AIC09705.1"/>
    </source>
</evidence>
<dbReference type="EMBL" id="CP006696">
    <property type="protein sequence ID" value="AIC09705.1"/>
    <property type="molecule type" value="Genomic_DNA"/>
</dbReference>
<evidence type="ECO:0000256" key="1">
    <source>
        <dbReference type="SAM" id="MobiDB-lite"/>
    </source>
</evidence>
<dbReference type="Proteomes" id="UP000027215">
    <property type="component" value="Chromosome"/>
</dbReference>
<dbReference type="RefSeq" id="WP_020852759.1">
    <property type="nucleotide sequence ID" value="NZ_CP006696.1"/>
</dbReference>
<feature type="chain" id="PRO_5001582977" description="Secreted protein" evidence="2">
    <location>
        <begin position="20"/>
        <end position="159"/>
    </location>
</feature>
<name>A0A060H311_XYLFS</name>
<proteinExistence type="predicted"/>
<sequence length="159" mass="16954">MKTHTVLLFSLIFTGPALAQPETSAATAPTNATSTSNLDLTPPELPIQYRADPTASNTVPPGTYYGDTSGIPAAITDKKNIGLVGQHTCEGKLSGAVSTGVGYSNRWGNNHWQAANLNTCKTYYDDAGAAHRVGISLSVGQTKGPHYYSPWFHRPHPAW</sequence>
<dbReference type="HOGENOM" id="CLU_1651489_0_0_6"/>
<reference evidence="3 4" key="1">
    <citation type="submission" date="2013-08" db="EMBL/GenBank/DDBJ databases">
        <authorList>
            <person name="Stouthamer R."/>
            <person name="Nunney L."/>
        </authorList>
    </citation>
    <scope>NUCLEOTIDE SEQUENCE [LARGE SCALE GENOMIC DNA]</scope>
    <source>
        <strain evidence="4">ann-1</strain>
    </source>
</reference>
<organism evidence="3 4">
    <name type="scientific">Xylella fastidiosa subsp. sandyi Ann-1</name>
    <dbReference type="NCBI Taxonomy" id="155920"/>
    <lineage>
        <taxon>Bacteria</taxon>
        <taxon>Pseudomonadati</taxon>
        <taxon>Pseudomonadota</taxon>
        <taxon>Gammaproteobacteria</taxon>
        <taxon>Lysobacterales</taxon>
        <taxon>Lysobacteraceae</taxon>
        <taxon>Xylella</taxon>
    </lineage>
</organism>
<protein>
    <recommendedName>
        <fullName evidence="5">Secreted protein</fullName>
    </recommendedName>
</protein>